<sequence>MTKMEGFKRELARSYDGDAARRSGRALPEWKLAERGRFLARLQKNQCRTLLEIGAGAGVDGAYFAAQGLNVTCTDLSPAMVQSCRERGLQAQVMDFYALELPDGAFDALYAMNCLLHVPKADFGGVLSELARVLKPGGLFYMGLYGGTEFEGPWEGDWCDPPRFFSFHTDRELVRRVEGIFGLEGFSTVPQSGELHFQSLLLRRPIRAGSV</sequence>
<reference evidence="3" key="1">
    <citation type="submission" date="2011-06" db="EMBL/GenBank/DDBJ databases">
        <title>Complete genome sequence of Paenibacillus mucilaginosus KNP414.</title>
        <authorList>
            <person name="Wang J."/>
            <person name="Hu S."/>
            <person name="Hu X."/>
            <person name="Zhang B."/>
            <person name="Dong D."/>
            <person name="Zhang S."/>
            <person name="Zhao K."/>
            <person name="Wu D."/>
        </authorList>
    </citation>
    <scope>NUCLEOTIDE SEQUENCE [LARGE SCALE GENOMIC DNA]</scope>
    <source>
        <strain evidence="3">KNP414</strain>
    </source>
</reference>
<evidence type="ECO:0000313" key="2">
    <source>
        <dbReference type="EMBL" id="AEI46236.1"/>
    </source>
</evidence>
<dbReference type="SUPFAM" id="SSF53335">
    <property type="entry name" value="S-adenosyl-L-methionine-dependent methyltransferases"/>
    <property type="match status" value="1"/>
</dbReference>
<dbReference type="Gene3D" id="3.40.50.150">
    <property type="entry name" value="Vaccinia Virus protein VP39"/>
    <property type="match status" value="1"/>
</dbReference>
<dbReference type="InterPro" id="IPR013216">
    <property type="entry name" value="Methyltransf_11"/>
</dbReference>
<dbReference type="HOGENOM" id="CLU_057823_1_0_9"/>
<gene>
    <name evidence="2" type="ordered locus">KNP414_07750</name>
</gene>
<dbReference type="Pfam" id="PF08241">
    <property type="entry name" value="Methyltransf_11"/>
    <property type="match status" value="1"/>
</dbReference>
<dbReference type="KEGG" id="pms:KNP414_07750"/>
<name>F8FGT5_PAEMK</name>
<proteinExistence type="predicted"/>
<dbReference type="GO" id="GO:0032259">
    <property type="term" value="P:methylation"/>
    <property type="evidence" value="ECO:0007669"/>
    <property type="project" value="UniProtKB-KW"/>
</dbReference>
<dbReference type="PANTHER" id="PTHR42912">
    <property type="entry name" value="METHYLTRANSFERASE"/>
    <property type="match status" value="1"/>
</dbReference>
<dbReference type="Proteomes" id="UP000006620">
    <property type="component" value="Chromosome"/>
</dbReference>
<keyword evidence="2" id="KW-0830">Ubiquinone</keyword>
<organism evidence="2 3">
    <name type="scientific">Paenibacillus mucilaginosus (strain KNP414)</name>
    <dbReference type="NCBI Taxonomy" id="1036673"/>
    <lineage>
        <taxon>Bacteria</taxon>
        <taxon>Bacillati</taxon>
        <taxon>Bacillota</taxon>
        <taxon>Bacilli</taxon>
        <taxon>Bacillales</taxon>
        <taxon>Paenibacillaceae</taxon>
        <taxon>Paenibacillus</taxon>
    </lineage>
</organism>
<dbReference type="EMBL" id="CP002869">
    <property type="protein sequence ID" value="AEI46236.1"/>
    <property type="molecule type" value="Genomic_DNA"/>
</dbReference>
<accession>F8FGT5</accession>
<dbReference type="PATRIC" id="fig|1036673.3.peg.7224"/>
<evidence type="ECO:0000259" key="1">
    <source>
        <dbReference type="Pfam" id="PF08241"/>
    </source>
</evidence>
<feature type="domain" description="Methyltransferase type 11" evidence="1">
    <location>
        <begin position="51"/>
        <end position="141"/>
    </location>
</feature>
<keyword evidence="2" id="KW-0808">Transferase</keyword>
<reference evidence="2 3" key="2">
    <citation type="journal article" date="2013" name="Genome Announc.">
        <title>Genome Sequence of Growth-Improving Paenibacillus mucilaginosus Strain KNP414.</title>
        <authorList>
            <person name="Lu J.J."/>
            <person name="Wang J.F."/>
            <person name="Hu X.F."/>
        </authorList>
    </citation>
    <scope>NUCLEOTIDE SEQUENCE [LARGE SCALE GENOMIC DNA]</scope>
    <source>
        <strain evidence="2 3">KNP414</strain>
    </source>
</reference>
<dbReference type="GO" id="GO:0008757">
    <property type="term" value="F:S-adenosylmethionine-dependent methyltransferase activity"/>
    <property type="evidence" value="ECO:0007669"/>
    <property type="project" value="InterPro"/>
</dbReference>
<dbReference type="InterPro" id="IPR050508">
    <property type="entry name" value="Methyltransf_Superfamily"/>
</dbReference>
<dbReference type="RefSeq" id="WP_013921383.1">
    <property type="nucleotide sequence ID" value="NC_015690.1"/>
</dbReference>
<dbReference type="CDD" id="cd02440">
    <property type="entry name" value="AdoMet_MTases"/>
    <property type="match status" value="1"/>
</dbReference>
<dbReference type="AlphaFoldDB" id="F8FGT5"/>
<protein>
    <submittedName>
        <fullName evidence="2">Methylase involved in ubiquinone/menaquinone biosynthesis</fullName>
    </submittedName>
</protein>
<dbReference type="InterPro" id="IPR029063">
    <property type="entry name" value="SAM-dependent_MTases_sf"/>
</dbReference>
<evidence type="ECO:0000313" key="3">
    <source>
        <dbReference type="Proteomes" id="UP000006620"/>
    </source>
</evidence>
<keyword evidence="2" id="KW-0489">Methyltransferase</keyword>